<dbReference type="Gene3D" id="2.40.50.100">
    <property type="match status" value="1"/>
</dbReference>
<feature type="domain" description="CzcB-like barrel-sandwich hybrid" evidence="2">
    <location>
        <begin position="74"/>
        <end position="187"/>
    </location>
</feature>
<comment type="caution">
    <text evidence="3">The sequence shown here is derived from an EMBL/GenBank/DDBJ whole genome shotgun (WGS) entry which is preliminary data.</text>
</comment>
<evidence type="ECO:0000256" key="1">
    <source>
        <dbReference type="SAM" id="Phobius"/>
    </source>
</evidence>
<name>A0A3A8NIF7_9BACT</name>
<proteinExistence type="predicted"/>
<dbReference type="SUPFAM" id="SSF111369">
    <property type="entry name" value="HlyD-like secretion proteins"/>
    <property type="match status" value="1"/>
</dbReference>
<reference evidence="4" key="1">
    <citation type="submission" date="2018-09" db="EMBL/GenBank/DDBJ databases">
        <authorList>
            <person name="Livingstone P.G."/>
            <person name="Whitworth D.E."/>
        </authorList>
    </citation>
    <scope>NUCLEOTIDE SEQUENCE [LARGE SCALE GENOMIC DNA]</scope>
    <source>
        <strain evidence="4">CA051B</strain>
    </source>
</reference>
<organism evidence="3 4">
    <name type="scientific">Corallococcus llansteffanensis</name>
    <dbReference type="NCBI Taxonomy" id="2316731"/>
    <lineage>
        <taxon>Bacteria</taxon>
        <taxon>Pseudomonadati</taxon>
        <taxon>Myxococcota</taxon>
        <taxon>Myxococcia</taxon>
        <taxon>Myxococcales</taxon>
        <taxon>Cystobacterineae</taxon>
        <taxon>Myxococcaceae</taxon>
        <taxon>Corallococcus</taxon>
    </lineage>
</organism>
<protein>
    <submittedName>
        <fullName evidence="3">HlyD family efflux transporter periplasmic adaptor subunit</fullName>
    </submittedName>
</protein>
<sequence>MSENDPGLFRAEAVQHYTAAEARGDVLRLSPAWLQSVFWLLAAACVFVLAFVAWVPVSEYASGPVVVRFEGKREVPAPVSGTVASVEVRPRQRVVAGQVLARFVAMQELAELQRFDREFEQLLMRRMRDLGDESARQSLPPLRAQRDLARARLEAWTVRAPEAGVVTDVRIRRGQHLEQGDVVVAIAREDAPASVTALVPGSYRPLLAEGGLLRLELQGFSHAYQELEITEVGEELIGPQEVQRYLGPGLSESLTVQGAVVMVRAHPPSRYFQAGGHRFEYFDGMLGTADIRVRAEPILLLLVPGLRALLPQ</sequence>
<feature type="transmembrane region" description="Helical" evidence="1">
    <location>
        <begin position="37"/>
        <end position="57"/>
    </location>
</feature>
<keyword evidence="1" id="KW-0472">Membrane</keyword>
<accession>A0A3A8NIF7</accession>
<keyword evidence="1" id="KW-0812">Transmembrane</keyword>
<keyword evidence="1" id="KW-1133">Transmembrane helix</keyword>
<dbReference type="RefSeq" id="WP_120647745.1">
    <property type="nucleotide sequence ID" value="NZ_RAWB01000614.1"/>
</dbReference>
<dbReference type="InterPro" id="IPR058647">
    <property type="entry name" value="BSH_CzcB-like"/>
</dbReference>
<evidence type="ECO:0000259" key="2">
    <source>
        <dbReference type="Pfam" id="PF25973"/>
    </source>
</evidence>
<evidence type="ECO:0000313" key="3">
    <source>
        <dbReference type="EMBL" id="RKH44147.1"/>
    </source>
</evidence>
<dbReference type="InterPro" id="IPR050739">
    <property type="entry name" value="MFP"/>
</dbReference>
<evidence type="ECO:0000313" key="4">
    <source>
        <dbReference type="Proteomes" id="UP000272888"/>
    </source>
</evidence>
<keyword evidence="4" id="KW-1185">Reference proteome</keyword>
<dbReference type="AlphaFoldDB" id="A0A3A8NIF7"/>
<dbReference type="EMBL" id="RAWB01000614">
    <property type="protein sequence ID" value="RKH44147.1"/>
    <property type="molecule type" value="Genomic_DNA"/>
</dbReference>
<gene>
    <name evidence="3" type="ORF">D7V93_36480</name>
</gene>
<dbReference type="PANTHER" id="PTHR30386">
    <property type="entry name" value="MEMBRANE FUSION SUBUNIT OF EMRAB-TOLC MULTIDRUG EFFLUX PUMP"/>
    <property type="match status" value="1"/>
</dbReference>
<dbReference type="Pfam" id="PF25973">
    <property type="entry name" value="BSH_CzcB"/>
    <property type="match status" value="1"/>
</dbReference>
<dbReference type="Proteomes" id="UP000272888">
    <property type="component" value="Unassembled WGS sequence"/>
</dbReference>